<protein>
    <submittedName>
        <fullName evidence="2">Uncharacterized protein</fullName>
    </submittedName>
</protein>
<accession>A0A915IW21</accession>
<sequence>MCKPSNISGTFHALPIYQEYTYWKNRTPMYLLKSFLGGARAVPPLANVRVGVTIPTRAQQKWPDSDPWVAMAEI</sequence>
<organism evidence="1 2">
    <name type="scientific">Romanomermis culicivorax</name>
    <name type="common">Nematode worm</name>
    <dbReference type="NCBI Taxonomy" id="13658"/>
    <lineage>
        <taxon>Eukaryota</taxon>
        <taxon>Metazoa</taxon>
        <taxon>Ecdysozoa</taxon>
        <taxon>Nematoda</taxon>
        <taxon>Enoplea</taxon>
        <taxon>Dorylaimia</taxon>
        <taxon>Mermithida</taxon>
        <taxon>Mermithoidea</taxon>
        <taxon>Mermithidae</taxon>
        <taxon>Romanomermis</taxon>
    </lineage>
</organism>
<name>A0A915IW21_ROMCU</name>
<dbReference type="Proteomes" id="UP000887565">
    <property type="component" value="Unplaced"/>
</dbReference>
<reference evidence="2" key="1">
    <citation type="submission" date="2022-11" db="UniProtKB">
        <authorList>
            <consortium name="WormBaseParasite"/>
        </authorList>
    </citation>
    <scope>IDENTIFICATION</scope>
</reference>
<dbReference type="WBParaSite" id="nRc.2.0.1.t17600-RA">
    <property type="protein sequence ID" value="nRc.2.0.1.t17600-RA"/>
    <property type="gene ID" value="nRc.2.0.1.g17600"/>
</dbReference>
<proteinExistence type="predicted"/>
<keyword evidence="1" id="KW-1185">Reference proteome</keyword>
<evidence type="ECO:0000313" key="2">
    <source>
        <dbReference type="WBParaSite" id="nRc.2.0.1.t17600-RA"/>
    </source>
</evidence>
<evidence type="ECO:0000313" key="1">
    <source>
        <dbReference type="Proteomes" id="UP000887565"/>
    </source>
</evidence>
<dbReference type="AlphaFoldDB" id="A0A915IW21"/>